<proteinExistence type="predicted"/>
<reference evidence="1" key="1">
    <citation type="submission" date="2024-02" db="EMBL/GenBank/DDBJ databases">
        <title>Metagenome Assembled Genome of Zalaria obscura JY119.</title>
        <authorList>
            <person name="Vighnesh L."/>
            <person name="Jagadeeshwari U."/>
            <person name="Venkata Ramana C."/>
            <person name="Sasikala C."/>
        </authorList>
    </citation>
    <scope>NUCLEOTIDE SEQUENCE</scope>
    <source>
        <strain evidence="1">JY119</strain>
    </source>
</reference>
<dbReference type="Proteomes" id="UP001320706">
    <property type="component" value="Unassembled WGS sequence"/>
</dbReference>
<comment type="caution">
    <text evidence="1">The sequence shown here is derived from an EMBL/GenBank/DDBJ whole genome shotgun (WGS) entry which is preliminary data.</text>
</comment>
<gene>
    <name evidence="1" type="ORF">M8818_001501</name>
</gene>
<protein>
    <submittedName>
        <fullName evidence="1">Uncharacterized protein</fullName>
    </submittedName>
</protein>
<sequence length="966" mass="107117">MSEGLLSLFRETLPDEISALVTEHLAELENGNFHSLFQSPLAQALLGHQSPEALKDVHLKNFESWNDYIFHRLGLILSDRTGSSGPEDDSPLYKQYSCFLIGYAALLAFLQPNVTGPPLPFASAKSILPAEVSADSHNITTTRQKLIQSLGVDGIAAYRLTPNIELLCLADAIMTSPPVLKHVPAARWAKMRVHFIHQRLLSEPSSTLQRQIYEDLELLEDTLFADDGSAKAKLGKPFKVQFVLERASIETFHGFDKRARADLDEASKEQGFQFALTGLLGKRTKWQEKETSQLVVLAKSAEDVTNGKSTATTSETASTAQIDSSDGQNAGTRPENLDLNDDTLLEAISFSEKPKSSTDVQDSNVLPPALAELDPSNQPLLQPLDSVILLALASSITNTSPANGLTREETIPYATRVLEGGSSNWQIYTQALLVRSRIEGYKSRTIERGLLQLQALVDQVIADTASSSEDGAKSSEETSTSFLPRPKESESASASERLKYVFQLASPSRWELEAELAARWVQLGGLRSALEIYERLEMWAEAALCWAATEKEDKAKRIVRRQLYHPTKGGPDSDVDEDEEWQGAERDPPPADAPRLYCILGDVDQDPSMWEKAWEVSNQRYARAQRSLGRFYFAANDHLKAAAAYSKSLNVNQLNHPSWFALGCALLELGQYSRAVESFQRCVQLDETDAEAWSNLAAALLKLEPEDEAPVAPVLEAAADEEEDVPIGATEERKVDPQKNRRDALRALKRAASIKYDSYRIWENLLIIAASISPPDYTSILSAQKHLIDIRGPTVGERCIDVEIMELLVRHVIALNEEGYDPARPGFERIMVECFDKQIIPLITASRPLWQLVSKLALWRKKPSSALEAHEKAWRAVTNQPGWDSESEARWNEVVDATVELCDAYESLGPREKTEGLGAGDGALVAKDWKFKARSAIRGIMGKGKDAWEGTDGWERLKDALDQLKN</sequence>
<evidence type="ECO:0000313" key="1">
    <source>
        <dbReference type="EMBL" id="KAK8217248.1"/>
    </source>
</evidence>
<organism evidence="1 2">
    <name type="scientific">Zalaria obscura</name>
    <dbReference type="NCBI Taxonomy" id="2024903"/>
    <lineage>
        <taxon>Eukaryota</taxon>
        <taxon>Fungi</taxon>
        <taxon>Dikarya</taxon>
        <taxon>Ascomycota</taxon>
        <taxon>Pezizomycotina</taxon>
        <taxon>Dothideomycetes</taxon>
        <taxon>Dothideomycetidae</taxon>
        <taxon>Dothideales</taxon>
        <taxon>Zalariaceae</taxon>
        <taxon>Zalaria</taxon>
    </lineage>
</organism>
<keyword evidence="2" id="KW-1185">Reference proteome</keyword>
<dbReference type="EMBL" id="JAMKPW020000006">
    <property type="protein sequence ID" value="KAK8217248.1"/>
    <property type="molecule type" value="Genomic_DNA"/>
</dbReference>
<name>A0ACC3SLX7_9PEZI</name>
<accession>A0ACC3SLX7</accession>
<evidence type="ECO:0000313" key="2">
    <source>
        <dbReference type="Proteomes" id="UP001320706"/>
    </source>
</evidence>